<keyword evidence="7 14" id="KW-0276">Fatty acid metabolism</keyword>
<dbReference type="Proteomes" id="UP001445335">
    <property type="component" value="Unassembled WGS sequence"/>
</dbReference>
<sequence length="231" mass="25783">MGNAYLLAYNSALTLGWGYVLFLTLKEVTAGGWSKEVYEATSVPLKISQTAAVLEIVHSVMGIVKSPFFTTFIQVLSRIWALWGLVAVAPEACSTGAVTLLAVGHSKLQLSYVTLMLCWSLSEILRYGFYAAKELGHVPYPLLWLRYSAFLVLYPFGVGSEMTMARLAMPVIHDRGLLSLRMPNALNYSFDYYWFCWVAVACYLPGLPQLYLYMLKQRKRVLGPASKPKAA</sequence>
<feature type="transmembrane region" description="Helical" evidence="14">
    <location>
        <begin position="80"/>
        <end position="104"/>
    </location>
</feature>
<keyword evidence="5 14" id="KW-0444">Lipid biosynthesis</keyword>
<evidence type="ECO:0000256" key="10">
    <source>
        <dbReference type="ARBA" id="ARBA00023136"/>
    </source>
</evidence>
<dbReference type="GO" id="GO:0042761">
    <property type="term" value="P:very long-chain fatty acid biosynthetic process"/>
    <property type="evidence" value="ECO:0007669"/>
    <property type="project" value="TreeGrafter"/>
</dbReference>
<dbReference type="GO" id="GO:0030497">
    <property type="term" value="P:fatty acid elongation"/>
    <property type="evidence" value="ECO:0007669"/>
    <property type="project" value="TreeGrafter"/>
</dbReference>
<protein>
    <recommendedName>
        <fullName evidence="4 14">Very-long-chain (3R)-3-hydroxyacyl-CoA dehydratase</fullName>
        <ecNumber evidence="4 14">4.2.1.134</ecNumber>
    </recommendedName>
</protein>
<accession>A0AAW1R030</accession>
<gene>
    <name evidence="15" type="ORF">WJX81_002276</name>
</gene>
<keyword evidence="8 14" id="KW-1133">Transmembrane helix</keyword>
<comment type="catalytic activity">
    <reaction evidence="13 14">
        <text>a very-long-chain (3R)-3-hydroxyacyl-CoA = a very-long-chain (2E)-enoyl-CoA + H2O</text>
        <dbReference type="Rhea" id="RHEA:45812"/>
        <dbReference type="ChEBI" id="CHEBI:15377"/>
        <dbReference type="ChEBI" id="CHEBI:83728"/>
        <dbReference type="ChEBI" id="CHEBI:85440"/>
        <dbReference type="EC" id="4.2.1.134"/>
    </reaction>
</comment>
<keyword evidence="9 14" id="KW-0443">Lipid metabolism</keyword>
<dbReference type="AlphaFoldDB" id="A0AAW1R030"/>
<keyword evidence="16" id="KW-1185">Reference proteome</keyword>
<comment type="subcellular location">
    <subcellularLocation>
        <location evidence="14">Endoplasmic reticulum membrane</location>
        <topology evidence="14">Multi-pass membrane protein</topology>
    </subcellularLocation>
    <subcellularLocation>
        <location evidence="1">Membrane</location>
        <topology evidence="1">Multi-pass membrane protein</topology>
    </subcellularLocation>
</comment>
<reference evidence="15 16" key="1">
    <citation type="journal article" date="2024" name="Nat. Commun.">
        <title>Phylogenomics reveals the evolutionary origins of lichenization in chlorophyte algae.</title>
        <authorList>
            <person name="Puginier C."/>
            <person name="Libourel C."/>
            <person name="Otte J."/>
            <person name="Skaloud P."/>
            <person name="Haon M."/>
            <person name="Grisel S."/>
            <person name="Petersen M."/>
            <person name="Berrin J.G."/>
            <person name="Delaux P.M."/>
            <person name="Dal Grande F."/>
            <person name="Keller J."/>
        </authorList>
    </citation>
    <scope>NUCLEOTIDE SEQUENCE [LARGE SCALE GENOMIC DNA]</scope>
    <source>
        <strain evidence="15 16">SAG 245.80</strain>
    </source>
</reference>
<dbReference type="Pfam" id="PF04387">
    <property type="entry name" value="PTPLA"/>
    <property type="match status" value="1"/>
</dbReference>
<feature type="transmembrane region" description="Helical" evidence="14">
    <location>
        <begin position="150"/>
        <end position="172"/>
    </location>
</feature>
<keyword evidence="11 14" id="KW-0275">Fatty acid biosynthesis</keyword>
<organism evidence="15 16">
    <name type="scientific">Elliptochloris bilobata</name>
    <dbReference type="NCBI Taxonomy" id="381761"/>
    <lineage>
        <taxon>Eukaryota</taxon>
        <taxon>Viridiplantae</taxon>
        <taxon>Chlorophyta</taxon>
        <taxon>core chlorophytes</taxon>
        <taxon>Trebouxiophyceae</taxon>
        <taxon>Trebouxiophyceae incertae sedis</taxon>
        <taxon>Elliptochloris clade</taxon>
        <taxon>Elliptochloris</taxon>
    </lineage>
</organism>
<evidence type="ECO:0000256" key="1">
    <source>
        <dbReference type="ARBA" id="ARBA00004141"/>
    </source>
</evidence>
<evidence type="ECO:0000256" key="3">
    <source>
        <dbReference type="ARBA" id="ARBA00007811"/>
    </source>
</evidence>
<dbReference type="PANTHER" id="PTHR11035">
    <property type="entry name" value="VERY-LONG-CHAIN (3R)-3-HYDROXYACYL-COA DEHYDRATASE"/>
    <property type="match status" value="1"/>
</dbReference>
<comment type="pathway">
    <text evidence="2 14">Lipid metabolism; fatty acid biosynthesis.</text>
</comment>
<evidence type="ECO:0000256" key="9">
    <source>
        <dbReference type="ARBA" id="ARBA00023098"/>
    </source>
</evidence>
<keyword evidence="6 14" id="KW-0812">Transmembrane</keyword>
<keyword evidence="10 14" id="KW-0472">Membrane</keyword>
<evidence type="ECO:0000256" key="8">
    <source>
        <dbReference type="ARBA" id="ARBA00022989"/>
    </source>
</evidence>
<dbReference type="GO" id="GO:0102158">
    <property type="term" value="F:very-long-chain (3R)-3-hydroxyacyl-CoA dehydratase activity"/>
    <property type="evidence" value="ECO:0007669"/>
    <property type="project" value="UniProtKB-EC"/>
</dbReference>
<evidence type="ECO:0000256" key="12">
    <source>
        <dbReference type="ARBA" id="ARBA00023239"/>
    </source>
</evidence>
<comment type="similarity">
    <text evidence="3 14">Belongs to the very long-chain fatty acids dehydratase HACD family.</text>
</comment>
<keyword evidence="14" id="KW-0256">Endoplasmic reticulum</keyword>
<evidence type="ECO:0000256" key="14">
    <source>
        <dbReference type="RuleBase" id="RU363109"/>
    </source>
</evidence>
<dbReference type="EC" id="4.2.1.134" evidence="4 14"/>
<name>A0AAW1R030_9CHLO</name>
<keyword evidence="12 14" id="KW-0456">Lyase</keyword>
<evidence type="ECO:0000313" key="16">
    <source>
        <dbReference type="Proteomes" id="UP001445335"/>
    </source>
</evidence>
<dbReference type="GO" id="GO:0030148">
    <property type="term" value="P:sphingolipid biosynthetic process"/>
    <property type="evidence" value="ECO:0007669"/>
    <property type="project" value="TreeGrafter"/>
</dbReference>
<evidence type="ECO:0000256" key="7">
    <source>
        <dbReference type="ARBA" id="ARBA00022832"/>
    </source>
</evidence>
<feature type="transmembrane region" description="Helical" evidence="14">
    <location>
        <begin position="192"/>
        <end position="213"/>
    </location>
</feature>
<comment type="function">
    <text evidence="14">Catalyzes the third of the four reactions of the long-chain fatty acids elongation cycle. This endoplasmic reticulum-bound enzymatic process, allows the addition of two carbons to the chain of long- and very long-chain fatty acids/VLCFAs per cycle. This enzyme catalyzes the dehydration of the 3-hydroxyacyl-CoA intermediate into trans-2,3-enoyl-CoA, within each cycle of fatty acid elongation. Thereby, it participates to the production of VLCFAs of different chain lengths that are involved in multiple biological processes as precursors of membrane lipids and lipid mediators.</text>
</comment>
<feature type="transmembrane region" description="Helical" evidence="14">
    <location>
        <begin position="6"/>
        <end position="25"/>
    </location>
</feature>
<evidence type="ECO:0000256" key="6">
    <source>
        <dbReference type="ARBA" id="ARBA00022692"/>
    </source>
</evidence>
<evidence type="ECO:0000256" key="4">
    <source>
        <dbReference type="ARBA" id="ARBA00013122"/>
    </source>
</evidence>
<feature type="transmembrane region" description="Helical" evidence="14">
    <location>
        <begin position="110"/>
        <end position="129"/>
    </location>
</feature>
<evidence type="ECO:0000313" key="15">
    <source>
        <dbReference type="EMBL" id="KAK9826727.1"/>
    </source>
</evidence>
<dbReference type="EMBL" id="JALJOU010000063">
    <property type="protein sequence ID" value="KAK9826727.1"/>
    <property type="molecule type" value="Genomic_DNA"/>
</dbReference>
<dbReference type="PANTHER" id="PTHR11035:SF3">
    <property type="entry name" value="VERY-LONG-CHAIN (3R)-3-HYDROXYACYL-COA DEHYDRATASE"/>
    <property type="match status" value="1"/>
</dbReference>
<comment type="caution">
    <text evidence="15">The sequence shown here is derived from an EMBL/GenBank/DDBJ whole genome shotgun (WGS) entry which is preliminary data.</text>
</comment>
<proteinExistence type="inferred from homology"/>
<dbReference type="GO" id="GO:0005789">
    <property type="term" value="C:endoplasmic reticulum membrane"/>
    <property type="evidence" value="ECO:0007669"/>
    <property type="project" value="UniProtKB-SubCell"/>
</dbReference>
<evidence type="ECO:0000256" key="5">
    <source>
        <dbReference type="ARBA" id="ARBA00022516"/>
    </source>
</evidence>
<evidence type="ECO:0000256" key="11">
    <source>
        <dbReference type="ARBA" id="ARBA00023160"/>
    </source>
</evidence>
<evidence type="ECO:0000256" key="2">
    <source>
        <dbReference type="ARBA" id="ARBA00005194"/>
    </source>
</evidence>
<dbReference type="InterPro" id="IPR007482">
    <property type="entry name" value="Tyr_Pase-like_PTPLA"/>
</dbReference>
<evidence type="ECO:0000256" key="13">
    <source>
        <dbReference type="ARBA" id="ARBA00036671"/>
    </source>
</evidence>